<dbReference type="PIRSF" id="PIRSF004848">
    <property type="entry name" value="YBL036c_PLPDEIII"/>
    <property type="match status" value="1"/>
</dbReference>
<dbReference type="PROSITE" id="PS01211">
    <property type="entry name" value="UPF0001"/>
    <property type="match status" value="1"/>
</dbReference>
<organism evidence="5 6">
    <name type="scientific">Blautia aquisgranensis</name>
    <dbReference type="NCBI Taxonomy" id="3133153"/>
    <lineage>
        <taxon>Bacteria</taxon>
        <taxon>Bacillati</taxon>
        <taxon>Bacillota</taxon>
        <taxon>Clostridia</taxon>
        <taxon>Lachnospirales</taxon>
        <taxon>Lachnospiraceae</taxon>
        <taxon>Blautia</taxon>
    </lineage>
</organism>
<dbReference type="PANTHER" id="PTHR10146">
    <property type="entry name" value="PROLINE SYNTHETASE CO-TRANSCRIBED BACTERIAL HOMOLOG PROTEIN"/>
    <property type="match status" value="1"/>
</dbReference>
<protein>
    <recommendedName>
        <fullName evidence="2">Pyridoxal phosphate homeostasis protein</fullName>
        <shortName evidence="2">PLP homeostasis protein</shortName>
    </recommendedName>
</protein>
<evidence type="ECO:0000259" key="4">
    <source>
        <dbReference type="Pfam" id="PF01168"/>
    </source>
</evidence>
<keyword evidence="1 2" id="KW-0663">Pyridoxal phosphate</keyword>
<dbReference type="Proteomes" id="UP001473063">
    <property type="component" value="Unassembled WGS sequence"/>
</dbReference>
<dbReference type="EMBL" id="JBBMEJ010000017">
    <property type="protein sequence ID" value="MEQ2371848.1"/>
    <property type="molecule type" value="Genomic_DNA"/>
</dbReference>
<reference evidence="5 6" key="1">
    <citation type="submission" date="2024-03" db="EMBL/GenBank/DDBJ databases">
        <title>Human intestinal bacterial collection.</title>
        <authorList>
            <person name="Pauvert C."/>
            <person name="Hitch T.C.A."/>
            <person name="Clavel T."/>
        </authorList>
    </citation>
    <scope>NUCLEOTIDE SEQUENCE [LARGE SCALE GENOMIC DNA]</scope>
    <source>
        <strain evidence="5 6">CLA-JM-H16</strain>
    </source>
</reference>
<evidence type="ECO:0000256" key="2">
    <source>
        <dbReference type="HAMAP-Rule" id="MF_02087"/>
    </source>
</evidence>
<feature type="domain" description="Alanine racemase N-terminal" evidence="4">
    <location>
        <begin position="6"/>
        <end position="226"/>
    </location>
</feature>
<dbReference type="HAMAP" id="MF_02087">
    <property type="entry name" value="PLP_homeostasis"/>
    <property type="match status" value="1"/>
</dbReference>
<comment type="similarity">
    <text evidence="2 3">Belongs to the pyridoxal phosphate-binding protein YggS/PROSC family.</text>
</comment>
<dbReference type="Gene3D" id="3.20.20.10">
    <property type="entry name" value="Alanine racemase"/>
    <property type="match status" value="1"/>
</dbReference>
<dbReference type="InterPro" id="IPR029066">
    <property type="entry name" value="PLP-binding_barrel"/>
</dbReference>
<evidence type="ECO:0000313" key="5">
    <source>
        <dbReference type="EMBL" id="MEQ2371848.1"/>
    </source>
</evidence>
<evidence type="ECO:0000313" key="6">
    <source>
        <dbReference type="Proteomes" id="UP001473063"/>
    </source>
</evidence>
<comment type="caution">
    <text evidence="5">The sequence shown here is derived from an EMBL/GenBank/DDBJ whole genome shotgun (WGS) entry which is preliminary data.</text>
</comment>
<gene>
    <name evidence="5" type="ORF">WMO28_13110</name>
</gene>
<comment type="function">
    <text evidence="2">Pyridoxal 5'-phosphate (PLP)-binding protein, which is involved in PLP homeostasis.</text>
</comment>
<name>A0ABV1BGW2_9FIRM</name>
<sequence>MVAENLIQVQKNIEEACKKVNRDPDEVTLIAVSKTKPVEMLKEAYEAGARVFGENKVQEIVDKYDQMPSDVKWHMIGHLQRNKVKYIVDKVAMIHSVDSLRLAETIEKEAEKKNVVVPILIEVNVAEEESKFGLKPEEVLSFIEQIADFSHIQIKGLMTIAPYVENAEENREIFRELKKLSVDIAAKNINNVTMSVLSMGMTGDYMVAVQEGATMVRVGTGIFGARNYAL</sequence>
<proteinExistence type="inferred from homology"/>
<feature type="modified residue" description="N6-(pyridoxal phosphate)lysine" evidence="2">
    <location>
        <position position="34"/>
    </location>
</feature>
<accession>A0ABV1BGW2</accession>
<dbReference type="InterPro" id="IPR001608">
    <property type="entry name" value="Ala_racemase_N"/>
</dbReference>
<evidence type="ECO:0000256" key="1">
    <source>
        <dbReference type="ARBA" id="ARBA00022898"/>
    </source>
</evidence>
<dbReference type="InterPro" id="IPR011078">
    <property type="entry name" value="PyrdxlP_homeostasis"/>
</dbReference>
<keyword evidence="6" id="KW-1185">Reference proteome</keyword>
<dbReference type="PANTHER" id="PTHR10146:SF14">
    <property type="entry name" value="PYRIDOXAL PHOSPHATE HOMEOSTASIS PROTEIN"/>
    <property type="match status" value="1"/>
</dbReference>
<dbReference type="RefSeq" id="WP_349057243.1">
    <property type="nucleotide sequence ID" value="NZ_JBBMEJ010000017.1"/>
</dbReference>
<dbReference type="SUPFAM" id="SSF51419">
    <property type="entry name" value="PLP-binding barrel"/>
    <property type="match status" value="1"/>
</dbReference>
<dbReference type="Pfam" id="PF01168">
    <property type="entry name" value="Ala_racemase_N"/>
    <property type="match status" value="1"/>
</dbReference>
<dbReference type="NCBIfam" id="TIGR00044">
    <property type="entry name" value="YggS family pyridoxal phosphate-dependent enzyme"/>
    <property type="match status" value="1"/>
</dbReference>
<evidence type="ECO:0000256" key="3">
    <source>
        <dbReference type="RuleBase" id="RU004514"/>
    </source>
</evidence>
<dbReference type="CDD" id="cd00635">
    <property type="entry name" value="PLPDE_III_YBL036c_like"/>
    <property type="match status" value="1"/>
</dbReference>